<feature type="transmembrane region" description="Helical" evidence="1">
    <location>
        <begin position="26"/>
        <end position="41"/>
    </location>
</feature>
<reference evidence="2 3" key="1">
    <citation type="submission" date="2016-09" db="EMBL/GenBank/DDBJ databases">
        <title>Vagococcus teuberi sp. nov., isolated from the Malian artisanal sour milk fene.</title>
        <authorList>
            <person name="Wullschleger S."/>
            <person name="Seifert C."/>
            <person name="Baumgartner S."/>
            <person name="Lacroix C."/>
            <person name="Bonfoh B."/>
            <person name="Stevens M.J."/>
            <person name="Meile L."/>
        </authorList>
    </citation>
    <scope>NUCLEOTIDE SEQUENCE [LARGE SCALE GENOMIC DNA]</scope>
    <source>
        <strain evidence="2 3">DSM 21459</strain>
    </source>
</reference>
<evidence type="ECO:0000313" key="2">
    <source>
        <dbReference type="EMBL" id="APB31739.1"/>
    </source>
</evidence>
<feature type="transmembrane region" description="Helical" evidence="1">
    <location>
        <begin position="233"/>
        <end position="252"/>
    </location>
</feature>
<evidence type="ECO:0000256" key="1">
    <source>
        <dbReference type="SAM" id="Phobius"/>
    </source>
</evidence>
<dbReference type="AlphaFoldDB" id="A0A1J0A740"/>
<dbReference type="Proteomes" id="UP000191200">
    <property type="component" value="Chromosome"/>
</dbReference>
<gene>
    <name evidence="2" type="ORF">BHY08_07815</name>
</gene>
<keyword evidence="1" id="KW-0812">Transmembrane</keyword>
<dbReference type="EMBL" id="CP017267">
    <property type="protein sequence ID" value="APB31739.1"/>
    <property type="molecule type" value="Genomic_DNA"/>
</dbReference>
<keyword evidence="1" id="KW-1133">Transmembrane helix</keyword>
<feature type="transmembrane region" description="Helical" evidence="1">
    <location>
        <begin position="192"/>
        <end position="213"/>
    </location>
</feature>
<proteinExistence type="predicted"/>
<sequence>MIKKLNILLLIFCLVPRPPFDAGSKLSYPIIAMILVMIILTKKYKKVNIDLRFILIFISFIALILLSSISILVNNTAISSLSYIMRVGFILLAFIYGYIDFYNKDIEKFKTSILRTINLVLVVEIAIVITQLFDIRVFHYFYSMNKTLPLGTLVRVAGTFGNPNLFGWVIIQFSILFLLLESNLKKRILKIFICLILVFLSGSRVSLLVFFAAQFVVLLKQQKKDIVFLITKFPFIIIMGVISVSTLFLFLYRYQEYFPYMGQIFSVFTTKNLSSVNSFSLRQEMWLEASMKFDSYQKSTKYLLGMGPGTMKVLDNDYLFSMYNYGFLFSLIQYSPYIYMTIKGLFTRKSSWLVLILFEYGLFSLITGYQSETMSGWEYPIIFFYLFGVYLSYSFRERRKS</sequence>
<feature type="transmembrane region" description="Helical" evidence="1">
    <location>
        <begin position="53"/>
        <end position="74"/>
    </location>
</feature>
<dbReference type="PANTHER" id="PTHR37422:SF13">
    <property type="entry name" value="LIPOPOLYSACCHARIDE BIOSYNTHESIS PROTEIN PA4999-RELATED"/>
    <property type="match status" value="1"/>
</dbReference>
<protein>
    <submittedName>
        <fullName evidence="2">Uncharacterized protein</fullName>
    </submittedName>
</protein>
<feature type="transmembrane region" description="Helical" evidence="1">
    <location>
        <begin position="119"/>
        <end position="142"/>
    </location>
</feature>
<dbReference type="PANTHER" id="PTHR37422">
    <property type="entry name" value="TEICHURONIC ACID BIOSYNTHESIS PROTEIN TUAE"/>
    <property type="match status" value="1"/>
</dbReference>
<keyword evidence="1" id="KW-0472">Membrane</keyword>
<feature type="transmembrane region" description="Helical" evidence="1">
    <location>
        <begin position="80"/>
        <end position="99"/>
    </location>
</feature>
<dbReference type="InterPro" id="IPR051533">
    <property type="entry name" value="WaaL-like"/>
</dbReference>
<keyword evidence="3" id="KW-1185">Reference proteome</keyword>
<dbReference type="STRING" id="519472.BHY08_07815"/>
<evidence type="ECO:0000313" key="3">
    <source>
        <dbReference type="Proteomes" id="UP000191200"/>
    </source>
</evidence>
<organism evidence="2 3">
    <name type="scientific">Vagococcus teuberi</name>
    <dbReference type="NCBI Taxonomy" id="519472"/>
    <lineage>
        <taxon>Bacteria</taxon>
        <taxon>Bacillati</taxon>
        <taxon>Bacillota</taxon>
        <taxon>Bacilli</taxon>
        <taxon>Lactobacillales</taxon>
        <taxon>Enterococcaceae</taxon>
        <taxon>Vagococcus</taxon>
    </lineage>
</organism>
<feature type="transmembrane region" description="Helical" evidence="1">
    <location>
        <begin position="377"/>
        <end position="395"/>
    </location>
</feature>
<feature type="transmembrane region" description="Helical" evidence="1">
    <location>
        <begin position="162"/>
        <end position="180"/>
    </location>
</feature>
<feature type="transmembrane region" description="Helical" evidence="1">
    <location>
        <begin position="352"/>
        <end position="371"/>
    </location>
</feature>
<dbReference type="KEGG" id="vte:BHY08_07815"/>
<name>A0A1J0A740_9ENTE</name>
<accession>A0A1J0A740</accession>
<dbReference type="RefSeq" id="WP_071457339.1">
    <property type="nucleotide sequence ID" value="NZ_CABJEN010000001.1"/>
</dbReference>
<dbReference type="OrthoDB" id="9806320at2"/>